<dbReference type="SUPFAM" id="SSF56436">
    <property type="entry name" value="C-type lectin-like"/>
    <property type="match status" value="1"/>
</dbReference>
<dbReference type="RefSeq" id="XP_003773526.1">
    <property type="nucleotide sequence ID" value="XM_003773478.2"/>
</dbReference>
<dbReference type="Ensembl" id="ENSSHAT00000036327.1">
    <property type="protein sequence ID" value="ENSSHAP00000035554.1"/>
    <property type="gene ID" value="ENSSHAG00000029988.1"/>
</dbReference>
<keyword evidence="2" id="KW-1015">Disulfide bond</keyword>
<dbReference type="InParanoid" id="A0A7N4PAR8"/>
<feature type="domain" description="C-type lectin" evidence="5">
    <location>
        <begin position="204"/>
        <end position="322"/>
    </location>
</feature>
<evidence type="ECO:0000256" key="3">
    <source>
        <dbReference type="SAM" id="Coils"/>
    </source>
</evidence>
<proteinExistence type="predicted"/>
<feature type="coiled-coil region" evidence="3">
    <location>
        <begin position="129"/>
        <end position="186"/>
    </location>
</feature>
<dbReference type="PROSITE" id="PS50041">
    <property type="entry name" value="C_TYPE_LECTIN_2"/>
    <property type="match status" value="1"/>
</dbReference>
<evidence type="ECO:0000259" key="5">
    <source>
        <dbReference type="PROSITE" id="PS50041"/>
    </source>
</evidence>
<dbReference type="InterPro" id="IPR050111">
    <property type="entry name" value="C-type_lectin/snaclec_domain"/>
</dbReference>
<name>A0A7N4PAR8_SARHA</name>
<dbReference type="InterPro" id="IPR018378">
    <property type="entry name" value="C-type_lectin_CS"/>
</dbReference>
<keyword evidence="4" id="KW-1133">Transmembrane helix</keyword>
<dbReference type="CDD" id="cd03590">
    <property type="entry name" value="CLECT_DC-SIGN_like"/>
    <property type="match status" value="1"/>
</dbReference>
<reference evidence="6" key="3">
    <citation type="submission" date="2025-09" db="UniProtKB">
        <authorList>
            <consortium name="Ensembl"/>
        </authorList>
    </citation>
    <scope>IDENTIFICATION</scope>
</reference>
<reference evidence="6" key="2">
    <citation type="submission" date="2025-08" db="UniProtKB">
        <authorList>
            <consortium name="Ensembl"/>
        </authorList>
    </citation>
    <scope>IDENTIFICATION</scope>
</reference>
<dbReference type="FunCoup" id="A0A7N4PAR8">
    <property type="interactions" value="142"/>
</dbReference>
<reference evidence="6 7" key="1">
    <citation type="journal article" date="2011" name="Proc. Natl. Acad. Sci. U.S.A.">
        <title>Genetic diversity and population structure of the endangered marsupial Sarcophilus harrisii (Tasmanian devil).</title>
        <authorList>
            <person name="Miller W."/>
            <person name="Hayes V.M."/>
            <person name="Ratan A."/>
            <person name="Petersen D.C."/>
            <person name="Wittekindt N.E."/>
            <person name="Miller J."/>
            <person name="Walenz B."/>
            <person name="Knight J."/>
            <person name="Qi J."/>
            <person name="Zhao F."/>
            <person name="Wang Q."/>
            <person name="Bedoya-Reina O.C."/>
            <person name="Katiyar N."/>
            <person name="Tomsho L.P."/>
            <person name="Kasson L.M."/>
            <person name="Hardie R.A."/>
            <person name="Woodbridge P."/>
            <person name="Tindall E.A."/>
            <person name="Bertelsen M.F."/>
            <person name="Dixon D."/>
            <person name="Pyecroft S."/>
            <person name="Helgen K.M."/>
            <person name="Lesk A.M."/>
            <person name="Pringle T.H."/>
            <person name="Patterson N."/>
            <person name="Zhang Y."/>
            <person name="Kreiss A."/>
            <person name="Woods G.M."/>
            <person name="Jones M.E."/>
            <person name="Schuster S.C."/>
        </authorList>
    </citation>
    <scope>NUCLEOTIDE SEQUENCE [LARGE SCALE GENOMIC DNA]</scope>
</reference>
<dbReference type="SMR" id="A0A7N4PAR8"/>
<dbReference type="AlphaFoldDB" id="A0A7N4PAR8"/>
<dbReference type="OrthoDB" id="2142683at2759"/>
<evidence type="ECO:0000313" key="7">
    <source>
        <dbReference type="Proteomes" id="UP000007648"/>
    </source>
</evidence>
<dbReference type="PROSITE" id="PS00615">
    <property type="entry name" value="C_TYPE_LECTIN_1"/>
    <property type="match status" value="1"/>
</dbReference>
<gene>
    <name evidence="6" type="primary">CD207</name>
</gene>
<dbReference type="SMART" id="SM00034">
    <property type="entry name" value="CLECT"/>
    <property type="match status" value="1"/>
</dbReference>
<evidence type="ECO:0000313" key="6">
    <source>
        <dbReference type="Ensembl" id="ENSSHAP00000035554.1"/>
    </source>
</evidence>
<dbReference type="PANTHER" id="PTHR22803">
    <property type="entry name" value="MANNOSE, PHOSPHOLIPASE, LECTIN RECEPTOR RELATED"/>
    <property type="match status" value="1"/>
</dbReference>
<dbReference type="GeneID" id="100922931"/>
<evidence type="ECO:0000256" key="1">
    <source>
        <dbReference type="ARBA" id="ARBA00022734"/>
    </source>
</evidence>
<sequence length="331" mass="38045">MKENVMDAQVAHFTVDNQDISLWSRDPPPKKESPIDPRTLPSVYVFIILLALGLVASLLATFILYPQLLGRIDDVKTSVHMLKGHAENASVFLSSEIKTLRNKLKDSRTQIQMLNFSMQYSKVHMQMLNAMLQENSNHLQELMSNWEELEHLNAQIPMLKQDMKKTGELNAKIEQLKKDLQNLGASLSQQRYILEMASQNWKFFEGNFYYFSTMKKSWYSAEQFCTTQDSHLTSVTSTKEQEFLYKVANGVPYWIGLTKIGSSGTWHWADGTIFIERENARFWIKGEPNDSGQNEHCVTLEQTSLMSWNDVTCDRGLQFICKKGPKSPVID</sequence>
<evidence type="ECO:0000256" key="2">
    <source>
        <dbReference type="ARBA" id="ARBA00023157"/>
    </source>
</evidence>
<dbReference type="Gene3D" id="1.20.5.170">
    <property type="match status" value="1"/>
</dbReference>
<keyword evidence="3" id="KW-0175">Coiled coil</keyword>
<accession>A0A7N4PAR8</accession>
<dbReference type="Proteomes" id="UP000007648">
    <property type="component" value="Unassembled WGS sequence"/>
</dbReference>
<protein>
    <submittedName>
        <fullName evidence="6">CD207 molecule</fullName>
    </submittedName>
</protein>
<feature type="transmembrane region" description="Helical" evidence="4">
    <location>
        <begin position="43"/>
        <end position="65"/>
    </location>
</feature>
<keyword evidence="7" id="KW-1185">Reference proteome</keyword>
<dbReference type="InterPro" id="IPR001304">
    <property type="entry name" value="C-type_lectin-like"/>
</dbReference>
<dbReference type="InterPro" id="IPR016187">
    <property type="entry name" value="CTDL_fold"/>
</dbReference>
<dbReference type="InterPro" id="IPR016186">
    <property type="entry name" value="C-type_lectin-like/link_sf"/>
</dbReference>
<organism evidence="6 7">
    <name type="scientific">Sarcophilus harrisii</name>
    <name type="common">Tasmanian devil</name>
    <name type="synonym">Sarcophilus laniarius</name>
    <dbReference type="NCBI Taxonomy" id="9305"/>
    <lineage>
        <taxon>Eukaryota</taxon>
        <taxon>Metazoa</taxon>
        <taxon>Chordata</taxon>
        <taxon>Craniata</taxon>
        <taxon>Vertebrata</taxon>
        <taxon>Euteleostomi</taxon>
        <taxon>Mammalia</taxon>
        <taxon>Metatheria</taxon>
        <taxon>Dasyuromorphia</taxon>
        <taxon>Dasyuridae</taxon>
        <taxon>Sarcophilus</taxon>
    </lineage>
</organism>
<keyword evidence="4" id="KW-0812">Transmembrane</keyword>
<dbReference type="KEGG" id="shr:100922931"/>
<dbReference type="InterPro" id="IPR033989">
    <property type="entry name" value="CD209-like_CTLD"/>
</dbReference>
<keyword evidence="4" id="KW-0472">Membrane</keyword>
<evidence type="ECO:0000256" key="4">
    <source>
        <dbReference type="SAM" id="Phobius"/>
    </source>
</evidence>
<dbReference type="Pfam" id="PF00059">
    <property type="entry name" value="Lectin_C"/>
    <property type="match status" value="1"/>
</dbReference>
<dbReference type="CTD" id="50489"/>
<keyword evidence="1" id="KW-0430">Lectin</keyword>
<dbReference type="GeneTree" id="ENSGT00940000161863"/>
<dbReference type="Gene3D" id="3.10.100.10">
    <property type="entry name" value="Mannose-Binding Protein A, subunit A"/>
    <property type="match status" value="1"/>
</dbReference>
<dbReference type="GO" id="GO:0030246">
    <property type="term" value="F:carbohydrate binding"/>
    <property type="evidence" value="ECO:0007669"/>
    <property type="project" value="UniProtKB-KW"/>
</dbReference>